<name>A0ABR1TID5_9PEZI</name>
<evidence type="ECO:0000313" key="2">
    <source>
        <dbReference type="Proteomes" id="UP001446871"/>
    </source>
</evidence>
<accession>A0ABR1TID5</accession>
<comment type="caution">
    <text evidence="1">The sequence shown here is derived from an EMBL/GenBank/DDBJ whole genome shotgun (WGS) entry which is preliminary data.</text>
</comment>
<sequence length="267" mass="29489">MQSILDFKPSLLVRVGGVIAASWLADAILPRPLPDPELEKEFCERIEVLNRAFIEVGLPIFPTEDIMKGPGEGRFYEVLNTGPARFARSILGVMAPATLCFVLLSPERKRAIIRPENWRYMVPRLAKGYISILLPQLAAAAFNHFVLPYALGPDPLKAGWPLSSILLSDKLQTVTVLFLRYWRPGNHALVQGIPSSVLGLGLFPGFSRELHPRFWMFFDIAACGPFIKLVGCSLFGPLEDLPRVAFQCAQAFVTAGAATCLERALRG</sequence>
<dbReference type="Proteomes" id="UP001446871">
    <property type="component" value="Unassembled WGS sequence"/>
</dbReference>
<gene>
    <name evidence="1" type="ORF">PG996_014426</name>
</gene>
<keyword evidence="2" id="KW-1185">Reference proteome</keyword>
<evidence type="ECO:0000313" key="1">
    <source>
        <dbReference type="EMBL" id="KAK8046362.1"/>
    </source>
</evidence>
<reference evidence="1 2" key="1">
    <citation type="submission" date="2023-01" db="EMBL/GenBank/DDBJ databases">
        <title>Analysis of 21 Apiospora genomes using comparative genomics revels a genus with tremendous synthesis potential of carbohydrate active enzymes and secondary metabolites.</title>
        <authorList>
            <person name="Sorensen T."/>
        </authorList>
    </citation>
    <scope>NUCLEOTIDE SEQUENCE [LARGE SCALE GENOMIC DNA]</scope>
    <source>
        <strain evidence="1 2">CBS 83171</strain>
    </source>
</reference>
<protein>
    <submittedName>
        <fullName evidence="1">Uncharacterized protein</fullName>
    </submittedName>
</protein>
<dbReference type="EMBL" id="JAQQWM010000009">
    <property type="protein sequence ID" value="KAK8046362.1"/>
    <property type="molecule type" value="Genomic_DNA"/>
</dbReference>
<organism evidence="1 2">
    <name type="scientific">Apiospora saccharicola</name>
    <dbReference type="NCBI Taxonomy" id="335842"/>
    <lineage>
        <taxon>Eukaryota</taxon>
        <taxon>Fungi</taxon>
        <taxon>Dikarya</taxon>
        <taxon>Ascomycota</taxon>
        <taxon>Pezizomycotina</taxon>
        <taxon>Sordariomycetes</taxon>
        <taxon>Xylariomycetidae</taxon>
        <taxon>Amphisphaeriales</taxon>
        <taxon>Apiosporaceae</taxon>
        <taxon>Apiospora</taxon>
    </lineage>
</organism>
<proteinExistence type="predicted"/>